<dbReference type="PROSITE" id="PS51700">
    <property type="entry name" value="SEPARIN"/>
    <property type="match status" value="1"/>
</dbReference>
<evidence type="ECO:0000313" key="8">
    <source>
        <dbReference type="Proteomes" id="UP000054266"/>
    </source>
</evidence>
<dbReference type="GO" id="GO:0044732">
    <property type="term" value="C:mitotic spindle pole body"/>
    <property type="evidence" value="ECO:0007669"/>
    <property type="project" value="TreeGrafter"/>
</dbReference>
<dbReference type="Proteomes" id="UP000054266">
    <property type="component" value="Unassembled WGS sequence"/>
</dbReference>
<evidence type="ECO:0000256" key="5">
    <source>
        <dbReference type="SAM" id="MobiDB-lite"/>
    </source>
</evidence>
<dbReference type="GO" id="GO:0005737">
    <property type="term" value="C:cytoplasm"/>
    <property type="evidence" value="ECO:0007669"/>
    <property type="project" value="TreeGrafter"/>
</dbReference>
<evidence type="ECO:0000256" key="3">
    <source>
        <dbReference type="ARBA" id="ARBA00022801"/>
    </source>
</evidence>
<dbReference type="PANTHER" id="PTHR12792:SF0">
    <property type="entry name" value="SEPARIN"/>
    <property type="match status" value="1"/>
</dbReference>
<organism evidence="7 8">
    <name type="scientific">Phialophora macrospora</name>
    <dbReference type="NCBI Taxonomy" id="1851006"/>
    <lineage>
        <taxon>Eukaryota</taxon>
        <taxon>Fungi</taxon>
        <taxon>Dikarya</taxon>
        <taxon>Ascomycota</taxon>
        <taxon>Pezizomycotina</taxon>
        <taxon>Eurotiomycetes</taxon>
        <taxon>Chaetothyriomycetidae</taxon>
        <taxon>Chaetothyriales</taxon>
        <taxon>Herpotrichiellaceae</taxon>
        <taxon>Phialophora</taxon>
    </lineage>
</organism>
<dbReference type="GO" id="GO:0005634">
    <property type="term" value="C:nucleus"/>
    <property type="evidence" value="ECO:0007669"/>
    <property type="project" value="InterPro"/>
</dbReference>
<evidence type="ECO:0000256" key="2">
    <source>
        <dbReference type="ARBA" id="ARBA00012489"/>
    </source>
</evidence>
<proteinExistence type="predicted"/>
<feature type="region of interest" description="Disordered" evidence="5">
    <location>
        <begin position="1992"/>
        <end position="2014"/>
    </location>
</feature>
<evidence type="ECO:0000256" key="4">
    <source>
        <dbReference type="ARBA" id="ARBA00022829"/>
    </source>
</evidence>
<dbReference type="GO" id="GO:0051307">
    <property type="term" value="P:meiotic chromosome separation"/>
    <property type="evidence" value="ECO:0007669"/>
    <property type="project" value="TreeGrafter"/>
</dbReference>
<evidence type="ECO:0000313" key="7">
    <source>
        <dbReference type="EMBL" id="KIW65584.1"/>
    </source>
</evidence>
<dbReference type="InterPro" id="IPR030397">
    <property type="entry name" value="SEPARIN_core_dom"/>
</dbReference>
<gene>
    <name evidence="7" type="ORF">PV04_07830</name>
</gene>
<dbReference type="EC" id="3.4.22.49" evidence="2"/>
<dbReference type="InterPro" id="IPR011990">
    <property type="entry name" value="TPR-like_helical_dom_sf"/>
</dbReference>
<comment type="catalytic activity">
    <reaction evidence="1">
        <text>All bonds known to be hydrolyzed by this endopeptidase have arginine in P1 and an acidic residue in P4. P6 is often occupied by an acidic residue or by a hydroxy-amino-acid residue, the phosphorylation of which enhances cleavage.</text>
        <dbReference type="EC" id="3.4.22.49"/>
    </reaction>
</comment>
<keyword evidence="3" id="KW-0378">Hydrolase</keyword>
<sequence>MTISRDVTAAGAFDTIRTELKLTAPTPETLRYLRAVLGLRPHDICDTKTALAPAKPIPPKKGSAKSRPPVRAANRQRQIPGSTFGIHDSGDAQPPSLSQSDCLKVATEAFNLTLKHLGDTIKALKGSQECMGTSQPPLCLPQPDQALQERPGNKEGGGPTVSARKATPSSKQGDSEVVAECCYSALQYLRKSDAGALRSGATKNVDLENAALILLDRSISLNLGTHAVRQLSDIHHVYWKSYTEETISLKTSIAGLILGRPDAADDNSRFGFTASMQSQALRLALLLGPKCISPELVESLRPDTAGSPAWIITQGLSKGRLKPEKAGLQLRTIALAAARLYAAAIKSSLEKPQPEVLFDLFFLSLRVKFESWTLLRVTPDPAADVWRPFHHALKKLSPYTNGLGISYKPVLRSIVPIRQLLAAAGCAPDIPLELAETLMDTVEDADEHARLVAVLEENLPESGNLNLVLRCQITTSLLKSGSNNLSKALSSVRCLERTLDERPALSQAELARFLVHLAQLRKATAALITADQAKDRAAGYEGGPQDLQIGLVRLTYASFRFLKRHITTALTQTADDSPKRIEQAFLATFMKIVDTVLSTDRCAVTRTSELAQMVWETLQDCSVTILDLQTDHTSAHAQSAIETQRNQLRIRMSQLFWSRYLAAVKQGKPPQEQAGLLELSLQGLLDLPMPDQRAAYPALKFEKLGHCLLAANNFVKATSAFRNAISATIRQGVLGDIVESVLSRPLRCAWSGQDSNQKAFGKVLAAYSKTLVNHPPRDGVNDCFYDDQSLPAIHRAALIEKQMLSIFELELGDRQFSACARMVEILHQVLNQPEYQVYMLRFVSQLLGSCLKKRRTASTFPVDAAVVRGLLDCENATNENVFLRKFGRELRSLLCLQYGFLNGSITHQELTQAVEHLSNIVHSCATLEQTQMLCEDVGAHVLPLLLAVDYASVKEDDRTALLALGTLEHLANLGIDAPGLCMTSILIRKSNVHLRLQNPQSAGMSLAIANKELGDARMEPLSEVELALSYSEYHLQVLNLEECLHCLLRAKRAWEGQDMSTRPSSTKFKLKGQGLLCRAAYLASQLAYKQDQLLEAIVFARQSAKIAASIWSSIDNLWASAARSEPTAPADSEMREISAELSKLDLSNQPFLRLTANTVFCASYVCLCFDVFRHMAFLISHCGIYQDAATFYEQALKVSRRTSRSTDEAIVLSELSVLYARAGQIAKAREVIQNSLQGNLLCASGYHQALISVNRGEAHLVMEDLTGAHQWLVEAKQHQASNVICSDNPVACRMPKGKMIKPTVKKSVRQGTAKRQRNNELGQLTTSCVPSTLEPRDVDAKISALEARLKLLEQGACATTVSSSIIGRNDDGNGRISISVALNLVRAGLKLLSDDAVHGVLAETAVALPVRYRSARKSGRVSFVQGAPLVNAKARFTKQKSENSTFRNGSALLLQAHDILLRVNDSRPNQLSSDLLHTCYKILTQITLLSTALNQPLVPSSLDLVLDITRPLDLARLREDFVTLGEVSATRRTKMHEWLSTNVINKGRSLGSKLFRDLDIGVLPASWSVLCLELNEDKNELFMARLRRDASPFVVRIPLARPDPSDGETDELDLSSAKEEMQDIIMRANATAHDARGSSADKSVRGAWFAERRALDQQLSTLLDNIENVWFGGFRGLLCSSQRDERQFSIFGQRLNSMLNRHLPSRQKTSRPGDSTVHLHDHVLELFLGLGHPREADLEDAVTDLLYFVIDILQFNGERNAYDEIDFDAMLIEVLDALHAYHDATPLAGDKHDHLILVLDKELQLFPWESLPCLRGQAVSRMPSLGAIWERLETMSERSPTSEAYMIRKSNGAYILNPSSDLKSTQDTFGQLFQNQLPGYKAIVNRPPEAGEFETALQAHDLMLYFGHGGAGQYIRPRVIRKMDRCAATLLMGCSSAKLSECGVYEPSGMPLSYLSGGCPALVGTLWDVTDRDIDRFALQLMENWGLLNVTDGAGGQNPQKSSKSKSKAEKCQKRGPVSLDQAVADGREACLLKYLNGAAPVMYGVPVILD</sequence>
<accession>A0A0D2G0G1</accession>
<dbReference type="Gene3D" id="1.25.40.10">
    <property type="entry name" value="Tetratricopeptide repeat domain"/>
    <property type="match status" value="1"/>
</dbReference>
<keyword evidence="4" id="KW-0159">Chromosome partition</keyword>
<reference evidence="7 8" key="1">
    <citation type="submission" date="2015-01" db="EMBL/GenBank/DDBJ databases">
        <title>The Genome Sequence of Capronia semiimmersa CBS27337.</title>
        <authorList>
            <consortium name="The Broad Institute Genomics Platform"/>
            <person name="Cuomo C."/>
            <person name="de Hoog S."/>
            <person name="Gorbushina A."/>
            <person name="Stielow B."/>
            <person name="Teixiera M."/>
            <person name="Abouelleil A."/>
            <person name="Chapman S.B."/>
            <person name="Priest M."/>
            <person name="Young S.K."/>
            <person name="Wortman J."/>
            <person name="Nusbaum C."/>
            <person name="Birren B."/>
        </authorList>
    </citation>
    <scope>NUCLEOTIDE SEQUENCE [LARGE SCALE GENOMIC DNA]</scope>
    <source>
        <strain evidence="7 8">CBS 27337</strain>
    </source>
</reference>
<feature type="region of interest" description="Disordered" evidence="5">
    <location>
        <begin position="51"/>
        <end position="98"/>
    </location>
</feature>
<dbReference type="GO" id="GO:0006508">
    <property type="term" value="P:proteolysis"/>
    <property type="evidence" value="ECO:0007669"/>
    <property type="project" value="InterPro"/>
</dbReference>
<dbReference type="GO" id="GO:0072686">
    <property type="term" value="C:mitotic spindle"/>
    <property type="evidence" value="ECO:0007669"/>
    <property type="project" value="TreeGrafter"/>
</dbReference>
<protein>
    <recommendedName>
        <fullName evidence="2">separase</fullName>
        <ecNumber evidence="2">3.4.22.49</ecNumber>
    </recommendedName>
</protein>
<dbReference type="GO" id="GO:0004197">
    <property type="term" value="F:cysteine-type endopeptidase activity"/>
    <property type="evidence" value="ECO:0007669"/>
    <property type="project" value="InterPro"/>
</dbReference>
<dbReference type="STRING" id="5601.A0A0D2G0G1"/>
<dbReference type="SUPFAM" id="SSF48452">
    <property type="entry name" value="TPR-like"/>
    <property type="match status" value="1"/>
</dbReference>
<feature type="region of interest" description="Disordered" evidence="5">
    <location>
        <begin position="132"/>
        <end position="172"/>
    </location>
</feature>
<evidence type="ECO:0000259" key="6">
    <source>
        <dbReference type="PROSITE" id="PS51700"/>
    </source>
</evidence>
<evidence type="ECO:0000256" key="1">
    <source>
        <dbReference type="ARBA" id="ARBA00000451"/>
    </source>
</evidence>
<dbReference type="PANTHER" id="PTHR12792">
    <property type="entry name" value="EXTRA SPINDLE POLES 1-RELATED"/>
    <property type="match status" value="1"/>
</dbReference>
<keyword evidence="8" id="KW-1185">Reference proteome</keyword>
<dbReference type="Pfam" id="PF03568">
    <property type="entry name" value="Separin_C"/>
    <property type="match status" value="1"/>
</dbReference>
<dbReference type="InterPro" id="IPR005314">
    <property type="entry name" value="Peptidase_C50"/>
</dbReference>
<feature type="domain" description="Peptidase C50" evidence="6">
    <location>
        <begin position="1849"/>
        <end position="1945"/>
    </location>
</feature>
<dbReference type="HOGENOM" id="CLU_000454_0_0_1"/>
<dbReference type="EMBL" id="KN846960">
    <property type="protein sequence ID" value="KIW65584.1"/>
    <property type="molecule type" value="Genomic_DNA"/>
</dbReference>
<name>A0A0D2G0G1_9EURO</name>